<keyword evidence="1" id="KW-0812">Transmembrane</keyword>
<protein>
    <submittedName>
        <fullName evidence="2">Uncharacterized protein</fullName>
    </submittedName>
</protein>
<evidence type="ECO:0000256" key="1">
    <source>
        <dbReference type="SAM" id="Phobius"/>
    </source>
</evidence>
<sequence length="49" mass="5837">MGIGELAHKSQKEKDWLTFLFFWSGSVLIKFTRIFWTTLLAPKLFFLRS</sequence>
<feature type="transmembrane region" description="Helical" evidence="1">
    <location>
        <begin position="20"/>
        <end position="41"/>
    </location>
</feature>
<evidence type="ECO:0000313" key="2">
    <source>
        <dbReference type="EMBL" id="MBX12231.1"/>
    </source>
</evidence>
<dbReference type="EMBL" id="GGEC01031747">
    <property type="protein sequence ID" value="MBX12231.1"/>
    <property type="molecule type" value="Transcribed_RNA"/>
</dbReference>
<dbReference type="AlphaFoldDB" id="A0A2P2L2N1"/>
<accession>A0A2P2L2N1</accession>
<proteinExistence type="predicted"/>
<organism evidence="2">
    <name type="scientific">Rhizophora mucronata</name>
    <name type="common">Asiatic mangrove</name>
    <dbReference type="NCBI Taxonomy" id="61149"/>
    <lineage>
        <taxon>Eukaryota</taxon>
        <taxon>Viridiplantae</taxon>
        <taxon>Streptophyta</taxon>
        <taxon>Embryophyta</taxon>
        <taxon>Tracheophyta</taxon>
        <taxon>Spermatophyta</taxon>
        <taxon>Magnoliopsida</taxon>
        <taxon>eudicotyledons</taxon>
        <taxon>Gunneridae</taxon>
        <taxon>Pentapetalae</taxon>
        <taxon>rosids</taxon>
        <taxon>fabids</taxon>
        <taxon>Malpighiales</taxon>
        <taxon>Rhizophoraceae</taxon>
        <taxon>Rhizophora</taxon>
    </lineage>
</organism>
<keyword evidence="1" id="KW-1133">Transmembrane helix</keyword>
<keyword evidence="1" id="KW-0472">Membrane</keyword>
<name>A0A2P2L2N1_RHIMU</name>
<reference evidence="2" key="1">
    <citation type="submission" date="2018-02" db="EMBL/GenBank/DDBJ databases">
        <title>Rhizophora mucronata_Transcriptome.</title>
        <authorList>
            <person name="Meera S.P."/>
            <person name="Sreeshan A."/>
            <person name="Augustine A."/>
        </authorList>
    </citation>
    <scope>NUCLEOTIDE SEQUENCE</scope>
    <source>
        <tissue evidence="2">Leaf</tissue>
    </source>
</reference>